<evidence type="ECO:0000259" key="2">
    <source>
        <dbReference type="Pfam" id="PF01425"/>
    </source>
</evidence>
<dbReference type="EMBL" id="ANIE01000002">
    <property type="protein sequence ID" value="KEF32850.1"/>
    <property type="molecule type" value="Genomic_DNA"/>
</dbReference>
<proteinExistence type="inferred from homology"/>
<protein>
    <submittedName>
        <fullName evidence="3">Amidase amiC</fullName>
    </submittedName>
</protein>
<dbReference type="InterPro" id="IPR036928">
    <property type="entry name" value="AS_sf"/>
</dbReference>
<sequence length="494" mass="52556">MRASAPSPINTFTNDALGADDATALAERIRNRDVSVTEVTQAAIDRAHRLEPASNGIAFQAFDQALAAARQQDGHGSAPRPGFFAGVPTFIKDNTDIKGLPTRHGSAAVPHHVADHTSPFALQLLDQGFICLGKSTLPEFGFNATTESMDGAATRNPWNPAFSSGASSGGAAALVASGVVPIAHANDGGGSIRIPAACCGLVGLKSSRGRLVDNEAAKSLPINILADGIVSRSVRDTANFMAQAEHFRRPNKLPPVGQVDGPSGQKLRIGLIIDSITGHPTDSATRQAVENTARTLEKLGHSVEPVTIPVAQSFPEDFALYWAMLAFGVRANGHKLIHPDFDKRKVDDLTRGLSGKFKKSFYRLPAALWRLKRSRVDYGRAMEGYDAVLTPVLGQTTPPLGHLSPEVPFDVLFDRLTRYVSFTPVANATGAPAIAVPAGLSDEKLPLSVQFMAPYGMERTLIELAYTLECESPWPQLFNASSPNQAGEPETASA</sequence>
<dbReference type="OrthoDB" id="9811471at2"/>
<accession>A0A072NI65</accession>
<evidence type="ECO:0000256" key="1">
    <source>
        <dbReference type="ARBA" id="ARBA00009199"/>
    </source>
</evidence>
<dbReference type="Proteomes" id="UP000035057">
    <property type="component" value="Unassembled WGS sequence"/>
</dbReference>
<dbReference type="RefSeq" id="WP_036127924.1">
    <property type="nucleotide sequence ID" value="NZ_ANIE01000002.1"/>
</dbReference>
<dbReference type="GO" id="GO:0003824">
    <property type="term" value="F:catalytic activity"/>
    <property type="evidence" value="ECO:0007669"/>
    <property type="project" value="InterPro"/>
</dbReference>
<dbReference type="PROSITE" id="PS00571">
    <property type="entry name" value="AMIDASES"/>
    <property type="match status" value="1"/>
</dbReference>
<dbReference type="NCBIfam" id="NF005899">
    <property type="entry name" value="PRK07869.1"/>
    <property type="match status" value="1"/>
</dbReference>
<gene>
    <name evidence="3" type="ORF">D777_00412</name>
</gene>
<feature type="domain" description="Amidase" evidence="2">
    <location>
        <begin position="38"/>
        <end position="461"/>
    </location>
</feature>
<reference evidence="3 4" key="1">
    <citation type="submission" date="2012-12" db="EMBL/GenBank/DDBJ databases">
        <title>Genome assembly of Marinobacter sp. AK21.</title>
        <authorList>
            <person name="Khatri I."/>
            <person name="Kumar R."/>
            <person name="Vaidya B."/>
            <person name="Subramanian S."/>
            <person name="Pinnaka A."/>
        </authorList>
    </citation>
    <scope>NUCLEOTIDE SEQUENCE [LARGE SCALE GENOMIC DNA]</scope>
    <source>
        <strain evidence="3 4">AK21</strain>
    </source>
</reference>
<keyword evidence="4" id="KW-1185">Reference proteome</keyword>
<dbReference type="PANTHER" id="PTHR11895">
    <property type="entry name" value="TRANSAMIDASE"/>
    <property type="match status" value="1"/>
</dbReference>
<comment type="similarity">
    <text evidence="1">Belongs to the amidase family.</text>
</comment>
<dbReference type="SUPFAM" id="SSF75304">
    <property type="entry name" value="Amidase signature (AS) enzymes"/>
    <property type="match status" value="1"/>
</dbReference>
<dbReference type="InterPro" id="IPR000120">
    <property type="entry name" value="Amidase"/>
</dbReference>
<dbReference type="STRING" id="1137280.D777_00412"/>
<dbReference type="AlphaFoldDB" id="A0A072NI65"/>
<dbReference type="InterPro" id="IPR023631">
    <property type="entry name" value="Amidase_dom"/>
</dbReference>
<organism evidence="3 4">
    <name type="scientific">Marinobacter nitratireducens</name>
    <dbReference type="NCBI Taxonomy" id="1137280"/>
    <lineage>
        <taxon>Bacteria</taxon>
        <taxon>Pseudomonadati</taxon>
        <taxon>Pseudomonadota</taxon>
        <taxon>Gammaproteobacteria</taxon>
        <taxon>Pseudomonadales</taxon>
        <taxon>Marinobacteraceae</taxon>
        <taxon>Marinobacter</taxon>
    </lineage>
</organism>
<name>A0A072NI65_9GAMM</name>
<evidence type="ECO:0000313" key="4">
    <source>
        <dbReference type="Proteomes" id="UP000035057"/>
    </source>
</evidence>
<dbReference type="InterPro" id="IPR020556">
    <property type="entry name" value="Amidase_CS"/>
</dbReference>
<evidence type="ECO:0000313" key="3">
    <source>
        <dbReference type="EMBL" id="KEF32850.1"/>
    </source>
</evidence>
<comment type="caution">
    <text evidence="3">The sequence shown here is derived from an EMBL/GenBank/DDBJ whole genome shotgun (WGS) entry which is preliminary data.</text>
</comment>
<dbReference type="PANTHER" id="PTHR11895:SF7">
    <property type="entry name" value="GLUTAMYL-TRNA(GLN) AMIDOTRANSFERASE SUBUNIT A, MITOCHONDRIAL"/>
    <property type="match status" value="1"/>
</dbReference>
<dbReference type="Pfam" id="PF01425">
    <property type="entry name" value="Amidase"/>
    <property type="match status" value="1"/>
</dbReference>
<dbReference type="Gene3D" id="3.90.1300.10">
    <property type="entry name" value="Amidase signature (AS) domain"/>
    <property type="match status" value="1"/>
</dbReference>
<dbReference type="PATRIC" id="fig|1137280.3.peg.229"/>